<dbReference type="InterPro" id="IPR051082">
    <property type="entry name" value="Pentapeptide-BTB/POZ_domain"/>
</dbReference>
<dbReference type="EMBL" id="LN681225">
    <property type="protein sequence ID" value="CEK11850.1"/>
    <property type="molecule type" value="Genomic_DNA"/>
</dbReference>
<organism evidence="2 3">
    <name type="scientific">Legionella hackeliae</name>
    <dbReference type="NCBI Taxonomy" id="449"/>
    <lineage>
        <taxon>Bacteria</taxon>
        <taxon>Pseudomonadati</taxon>
        <taxon>Pseudomonadota</taxon>
        <taxon>Gammaproteobacteria</taxon>
        <taxon>Legionellales</taxon>
        <taxon>Legionellaceae</taxon>
        <taxon>Legionella</taxon>
    </lineage>
</organism>
<protein>
    <recommendedName>
        <fullName evidence="4">Pentapeptide repeat-containing protein</fullName>
    </recommendedName>
</protein>
<feature type="transmembrane region" description="Helical" evidence="1">
    <location>
        <begin position="61"/>
        <end position="78"/>
    </location>
</feature>
<dbReference type="KEGG" id="lha:LHA_2856"/>
<keyword evidence="3" id="KW-1185">Reference proteome</keyword>
<gene>
    <name evidence="2" type="ORF">LHA_2856</name>
</gene>
<dbReference type="OrthoDB" id="4563217at2"/>
<feature type="transmembrane region" description="Helical" evidence="1">
    <location>
        <begin position="33"/>
        <end position="49"/>
    </location>
</feature>
<dbReference type="PATRIC" id="fig|449.7.peg.1393"/>
<accession>A0A0A8USK1</accession>
<dbReference type="PANTHER" id="PTHR14136">
    <property type="entry name" value="BTB_POZ DOMAIN-CONTAINING PROTEIN KCTD9"/>
    <property type="match status" value="1"/>
</dbReference>
<evidence type="ECO:0000313" key="3">
    <source>
        <dbReference type="Proteomes" id="UP000032803"/>
    </source>
</evidence>
<proteinExistence type="predicted"/>
<dbReference type="STRING" id="449.LHA_2856"/>
<evidence type="ECO:0000256" key="1">
    <source>
        <dbReference type="SAM" id="Phobius"/>
    </source>
</evidence>
<keyword evidence="1" id="KW-1133">Transmembrane helix</keyword>
<dbReference type="Gene3D" id="2.160.20.80">
    <property type="entry name" value="E3 ubiquitin-protein ligase SopA"/>
    <property type="match status" value="1"/>
</dbReference>
<dbReference type="Pfam" id="PF13599">
    <property type="entry name" value="Pentapeptide_4"/>
    <property type="match status" value="1"/>
</dbReference>
<dbReference type="PANTHER" id="PTHR14136:SF17">
    <property type="entry name" value="BTB_POZ DOMAIN-CONTAINING PROTEIN KCTD9"/>
    <property type="match status" value="1"/>
</dbReference>
<dbReference type="HOGENOM" id="CLU_705554_0_0_6"/>
<reference evidence="3" key="1">
    <citation type="submission" date="2014-09" db="EMBL/GenBank/DDBJ databases">
        <authorList>
            <person name="Gomez-Valero L."/>
        </authorList>
    </citation>
    <scope>NUCLEOTIDE SEQUENCE [LARGE SCALE GENOMIC DNA]</scope>
    <source>
        <strain evidence="3">ATCC35250</strain>
    </source>
</reference>
<keyword evidence="1" id="KW-0812">Transmembrane</keyword>
<dbReference type="RefSeq" id="WP_052673728.1">
    <property type="nucleotide sequence ID" value="NZ_LN681225.1"/>
</dbReference>
<keyword evidence="1" id="KW-0472">Membrane</keyword>
<sequence>MKKIINLKTMSYVVFTFCFLIFLYQVISANYKFSLVWFVGILTLTLFLISSNNENEQGESLIRFFKAFGVVATFYLGGQELEQIRTNGNQSLQANILNLKITESKLENETFAAMLNTLASPQLEVRVGGIYALENLARTNKDFYWPVLHTLISYVKNHRSIDSNDKRLPYNEKIQTDIQAILNFVVEGEYDMPHTTSDSLDLSHIHLVNVDLSRGKLAYVNFEGSILENIDFNGADLTEANFRNSNLSNVHFSNADLTQSNFTNAKLTRVDFLAANLESSKFGKANFIDGKKNYTWLFSDVKLAGANFCLGFDTEKRDSIFECASGLKCNDFKLSKLFNTTKLPEELTSCNFVINQDPNELKIREAIKSGNLAAIPSSIGGRVIYKRIPSV</sequence>
<evidence type="ECO:0008006" key="4">
    <source>
        <dbReference type="Google" id="ProtNLM"/>
    </source>
</evidence>
<dbReference type="Proteomes" id="UP000032803">
    <property type="component" value="Chromosome I"/>
</dbReference>
<dbReference type="AlphaFoldDB" id="A0A0A8USK1"/>
<evidence type="ECO:0000313" key="2">
    <source>
        <dbReference type="EMBL" id="CEK11850.1"/>
    </source>
</evidence>
<dbReference type="InterPro" id="IPR001646">
    <property type="entry name" value="5peptide_repeat"/>
</dbReference>
<name>A0A0A8USK1_LEGHA</name>
<dbReference type="SUPFAM" id="SSF141571">
    <property type="entry name" value="Pentapeptide repeat-like"/>
    <property type="match status" value="1"/>
</dbReference>
<feature type="transmembrane region" description="Helical" evidence="1">
    <location>
        <begin position="9"/>
        <end position="27"/>
    </location>
</feature>